<gene>
    <name evidence="3" type="primary">RE2_835</name>
    <name evidence="3" type="ORF">CK203_029423</name>
</gene>
<comment type="caution">
    <text evidence="3">The sequence shown here is derived from an EMBL/GenBank/DDBJ whole genome shotgun (WGS) entry which is preliminary data.</text>
</comment>
<dbReference type="CDD" id="cd09272">
    <property type="entry name" value="RNase_HI_RT_Ty1"/>
    <property type="match status" value="1"/>
</dbReference>
<reference evidence="3 4" key="1">
    <citation type="journal article" date="2018" name="PLoS Genet.">
        <title>Population sequencing reveals clonal diversity and ancestral inbreeding in the grapevine cultivar Chardonnay.</title>
        <authorList>
            <person name="Roach M.J."/>
            <person name="Johnson D.L."/>
            <person name="Bohlmann J."/>
            <person name="van Vuuren H.J."/>
            <person name="Jones S.J."/>
            <person name="Pretorius I.S."/>
            <person name="Schmidt S.A."/>
            <person name="Borneman A.R."/>
        </authorList>
    </citation>
    <scope>NUCLEOTIDE SEQUENCE [LARGE SCALE GENOMIC DNA]</scope>
    <source>
        <strain evidence="4">cv. Chardonnay</strain>
        <tissue evidence="3">Leaf</tissue>
    </source>
</reference>
<dbReference type="GO" id="GO:0015074">
    <property type="term" value="P:DNA integration"/>
    <property type="evidence" value="ECO:0007669"/>
    <property type="project" value="InterPro"/>
</dbReference>
<dbReference type="InterPro" id="IPR012337">
    <property type="entry name" value="RNaseH-like_sf"/>
</dbReference>
<dbReference type="InterPro" id="IPR001584">
    <property type="entry name" value="Integrase_cat-core"/>
</dbReference>
<dbReference type="Gene3D" id="3.30.420.10">
    <property type="entry name" value="Ribonuclease H-like superfamily/Ribonuclease H"/>
    <property type="match status" value="1"/>
</dbReference>
<dbReference type="Pfam" id="PF25597">
    <property type="entry name" value="SH3_retrovirus"/>
    <property type="match status" value="1"/>
</dbReference>
<evidence type="ECO:0000313" key="4">
    <source>
        <dbReference type="Proteomes" id="UP000288805"/>
    </source>
</evidence>
<dbReference type="GO" id="GO:0003676">
    <property type="term" value="F:nucleic acid binding"/>
    <property type="evidence" value="ECO:0007669"/>
    <property type="project" value="InterPro"/>
</dbReference>
<evidence type="ECO:0000313" key="3">
    <source>
        <dbReference type="EMBL" id="RVW89061.1"/>
    </source>
</evidence>
<feature type="region of interest" description="Disordered" evidence="1">
    <location>
        <begin position="135"/>
        <end position="168"/>
    </location>
</feature>
<dbReference type="FunFam" id="3.30.420.10:FF:000438">
    <property type="match status" value="1"/>
</dbReference>
<sequence>MGQGYEDHLITQETDIPEAKGLYTNDIQRLYKVASAIVHLSQQDLDLSTYIGQIASLKEQFLTVMPLTPDVGLNKHSLTSSSWSLLLSASVRILSLFFLKLPLEEDAVVPEVEANSHCTYCNKLGHTRDRCYQLHGRPPRTAHMAQSSDSPLPQPPSSSASQTSQASIASAAQPGNASACLTHTSSLGPWILDSGASDHLSGIGLALPLPSLPLTSVLYTPECPFNLISISKITRTLNCSITFSDKFVTLQDREYGEDDWHRTLSKFQKMVPRFSTLSSLPCESCQLGKHTRVSFPKRLNNRAKSPFELVHTDVWGPCRTASTLGFQYFVTFIDDYSRSQFTSFMSHHGILHQSSCAHTPQQNGVAERKNRHLVETARTLLLHNHVPFRFWGDAVLTACYLINRMPSSVLHDQIPHSLLFPDQPLYFLPPRVFGCTCFVHILTPGQDKLSAKAMKCLFLGYSRLQKGYRCYSLETHRYFISADVTFFEDSPFFSTTSESLPVSEVLPIPIVSPPDAMPLDHFRFIIVALVSLLLSLFLRHLLTHFLSLRLHLPRLCLLLMTYPLLFGKSTHEALSHPGWRQAMVDEMAALHSNGTWDLVVLPSGKSTVGCRWVYAVKVGPDGQVDRLKARLVAKGYTQVYGSDYGDTFSPVAKIASVRLLLSMAAMCSWPLYQLDIKNAFLHGDLAEEVYMEQPPGFVAQGESGLVCSTADHSVFYHHNSLGQCIYLVVYVDDIVITGSDQDGIQKLKQHLFTHFQTKDLGKLKYFLGIEIAQSSSGVVLSQRKYALDILEETGMLDCKPVDTPMDPNVKLVPGQGEPLGDPGRYRRLVGKLNYLTITRPDISFPVSVVSQFLQSPCDSHWDAVIRILRYIKSTPGQGVLYENRGHTQVVGYTDADWAGSPTDRRSTSGYCVFIGGNLISWKSKKQDVVARSSAEAEYRAMALATCELIWLRHLLQELRFGKDEQMKLICDNQAALHIASNPVFHERTKHIEVDCHFIREKIASGCVATSFVNSNDQLADIFTKSLRGELLFLLRDCRASSEEDSVFWKGGGSVVRVLWEIILALFGVPWVFPETIKETVWKERNRLAFRGGSLAIQKLKNSFVCNLWSWARVYIGYCVYSLAGSCLPPFSIACYDSYENQIPFTSIPEFIIKSNWNGGVLADFNKMKLELSSDNLTLKVKDVLIESSDLDKIRPSYATTLVLCPRDELPSISVACEVNPGPLERAIAQPPVSDNQLLPGCVIEELVLEMFDAYGNHAREGLEVQFNVDGFCFQDHNGLKRKIQSNRDVMLVNSKYNGPAVDDRGCIDLSGLLRVTTGYGKNGKQNNNDMGAQVSLSVLSGNKVVFKQELQTEKRELRAASIVPQSCAAGSQLENIVFEIINSKGEVDETVHEEEKHGQFHTLTIMSDSFYLDGSVRFAFRNGRCIIPTIPLPRKQGDFTFLAAHSCHPELSLAVKVSVVEVPKVKQEDVQLQYPNENMLLLQDSPAPRHVENSLVESLMNDEKEIEDDICKIGLFIGDNERKLELLHKQKGDIEQSIEKLQASAEYDSFNNHRGYLSKKESVMRCIEKKDKSAAAFFCNLSREIPFQDPVSQLMKDIVGVVALLATVRINPLGRMLAEYLGEDQMLAVVCRSYEAASKLEKYEWDGKVDREHALYAVAKTFGKPINDRFLVICLENIRPYIGGFQDNDPQRKLNIPNPILPTGEMPPGFLGYAVNMVYQTREDMKKACFYARHGAVSLDGGIMKGNGVISFGCREPQIWFPVANLESPKNVRILEVIEEKRTSLRLVHNEIGKLTKIINKAQKKLQKKISRCRKLMDRLEPCMKGLPGVQYEYNKQPGKLAKMIWFALDTFCTATSQAYTYANHIKVDKNIISDPNVSVSYQLLQEDEKLVQIV</sequence>
<dbReference type="InterPro" id="IPR036397">
    <property type="entry name" value="RNaseH_sf"/>
</dbReference>
<accession>A0A438HX73</accession>
<dbReference type="PANTHER" id="PTHR33566:SF1">
    <property type="entry name" value="EN_SPM-LIKE TRANSPOSON-RELATED"/>
    <property type="match status" value="1"/>
</dbReference>
<feature type="compositionally biased region" description="Low complexity" evidence="1">
    <location>
        <begin position="145"/>
        <end position="168"/>
    </location>
</feature>
<evidence type="ECO:0000259" key="2">
    <source>
        <dbReference type="PROSITE" id="PS50994"/>
    </source>
</evidence>
<proteinExistence type="predicted"/>
<dbReference type="Pfam" id="PF07727">
    <property type="entry name" value="RVT_2"/>
    <property type="match status" value="2"/>
</dbReference>
<dbReference type="InterPro" id="IPR057670">
    <property type="entry name" value="SH3_retrovirus"/>
</dbReference>
<protein>
    <submittedName>
        <fullName evidence="3">Retrovirus-related Pol polyprotein from transposon RE2</fullName>
    </submittedName>
</protein>
<dbReference type="InterPro" id="IPR013103">
    <property type="entry name" value="RVT_2"/>
</dbReference>
<dbReference type="SUPFAM" id="SSF53098">
    <property type="entry name" value="Ribonuclease H-like"/>
    <property type="match status" value="1"/>
</dbReference>
<evidence type="ECO:0000256" key="1">
    <source>
        <dbReference type="SAM" id="MobiDB-lite"/>
    </source>
</evidence>
<dbReference type="Proteomes" id="UP000288805">
    <property type="component" value="Unassembled WGS sequence"/>
</dbReference>
<name>A0A438HX73_VITVI</name>
<organism evidence="3 4">
    <name type="scientific">Vitis vinifera</name>
    <name type="common">Grape</name>
    <dbReference type="NCBI Taxonomy" id="29760"/>
    <lineage>
        <taxon>Eukaryota</taxon>
        <taxon>Viridiplantae</taxon>
        <taxon>Streptophyta</taxon>
        <taxon>Embryophyta</taxon>
        <taxon>Tracheophyta</taxon>
        <taxon>Spermatophyta</taxon>
        <taxon>Magnoliopsida</taxon>
        <taxon>eudicotyledons</taxon>
        <taxon>Gunneridae</taxon>
        <taxon>Pentapetalae</taxon>
        <taxon>rosids</taxon>
        <taxon>Vitales</taxon>
        <taxon>Vitaceae</taxon>
        <taxon>Viteae</taxon>
        <taxon>Vitis</taxon>
    </lineage>
</organism>
<dbReference type="InterPro" id="IPR043502">
    <property type="entry name" value="DNA/RNA_pol_sf"/>
</dbReference>
<dbReference type="PANTHER" id="PTHR33566">
    <property type="entry name" value="EN/SPM-LIKE TRANSPOSON-RELATED"/>
    <property type="match status" value="1"/>
</dbReference>
<dbReference type="EMBL" id="QGNW01000168">
    <property type="protein sequence ID" value="RVW89061.1"/>
    <property type="molecule type" value="Genomic_DNA"/>
</dbReference>
<dbReference type="SUPFAM" id="SSF56672">
    <property type="entry name" value="DNA/RNA polymerases"/>
    <property type="match status" value="1"/>
</dbReference>
<feature type="domain" description="Integrase catalytic" evidence="2">
    <location>
        <begin position="317"/>
        <end position="423"/>
    </location>
</feature>
<dbReference type="PROSITE" id="PS50994">
    <property type="entry name" value="INTEGRASE"/>
    <property type="match status" value="1"/>
</dbReference>